<feature type="binding site" evidence="12">
    <location>
        <position position="92"/>
    </location>
    <ligand>
        <name>CTP</name>
        <dbReference type="ChEBI" id="CHEBI:37563"/>
    </ligand>
</feature>
<comment type="domain">
    <text evidence="12">Comprises two domains: an N-terminal domain containing the nucleotidyltransferase activity and a C-terminal HD domain associated with both phosphodiesterase and phosphatase activities.</text>
</comment>
<evidence type="ECO:0000256" key="2">
    <source>
        <dbReference type="ARBA" id="ARBA00022679"/>
    </source>
</evidence>
<dbReference type="InterPro" id="IPR006674">
    <property type="entry name" value="HD_domain"/>
</dbReference>
<evidence type="ECO:0000256" key="5">
    <source>
        <dbReference type="ARBA" id="ARBA00022723"/>
    </source>
</evidence>
<evidence type="ECO:0000256" key="12">
    <source>
        <dbReference type="HAMAP-Rule" id="MF_01261"/>
    </source>
</evidence>
<dbReference type="Pfam" id="PF12627">
    <property type="entry name" value="PolyA_pol_RNAbd"/>
    <property type="match status" value="1"/>
</dbReference>
<dbReference type="InterPro" id="IPR002646">
    <property type="entry name" value="PolA_pol_head_dom"/>
</dbReference>
<keyword evidence="2 12" id="KW-0808">Transferase</keyword>
<dbReference type="OrthoDB" id="9805698at2"/>
<dbReference type="PIRSF" id="PIRSF000813">
    <property type="entry name" value="CCA_bact"/>
    <property type="match status" value="1"/>
</dbReference>
<dbReference type="SUPFAM" id="SSF81301">
    <property type="entry name" value="Nucleotidyltransferase"/>
    <property type="match status" value="1"/>
</dbReference>
<feature type="binding site" evidence="12">
    <location>
        <position position="22"/>
    </location>
    <ligand>
        <name>Mg(2+)</name>
        <dbReference type="ChEBI" id="CHEBI:18420"/>
    </ligand>
</feature>
<evidence type="ECO:0000313" key="15">
    <source>
        <dbReference type="Proteomes" id="UP000315303"/>
    </source>
</evidence>
<dbReference type="EC" id="2.7.7.72" evidence="12"/>
<dbReference type="EC" id="3.1.4.-" evidence="12"/>
<evidence type="ECO:0000256" key="9">
    <source>
        <dbReference type="ARBA" id="ARBA00022840"/>
    </source>
</evidence>
<keyword evidence="1 12" id="KW-0533">Nickel</keyword>
<dbReference type="GO" id="GO:0004810">
    <property type="term" value="F:CCA tRNA nucleotidyltransferase activity"/>
    <property type="evidence" value="ECO:0007669"/>
    <property type="project" value="UniProtKB-UniRule"/>
</dbReference>
<gene>
    <name evidence="12" type="primary">cca</name>
    <name evidence="14" type="ORF">EPA86_02245</name>
</gene>
<dbReference type="Gene3D" id="1.10.3090.10">
    <property type="entry name" value="cca-adding enzyme, domain 2"/>
    <property type="match status" value="1"/>
</dbReference>
<proteinExistence type="inferred from homology"/>
<dbReference type="GO" id="GO:0160016">
    <property type="term" value="F:CCACCA tRNA nucleotidyltransferase activity"/>
    <property type="evidence" value="ECO:0007669"/>
    <property type="project" value="RHEA"/>
</dbReference>
<keyword evidence="12" id="KW-0511">Multifunctional enzyme</keyword>
<feature type="binding site" evidence="12">
    <location>
        <position position="138"/>
    </location>
    <ligand>
        <name>CTP</name>
        <dbReference type="ChEBI" id="CHEBI:37563"/>
    </ligand>
</feature>
<dbReference type="GO" id="GO:0004112">
    <property type="term" value="F:cyclic-nucleotide phosphodiesterase activity"/>
    <property type="evidence" value="ECO:0007669"/>
    <property type="project" value="UniProtKB-UniRule"/>
</dbReference>
<evidence type="ECO:0000256" key="4">
    <source>
        <dbReference type="ARBA" id="ARBA00022695"/>
    </source>
</evidence>
<dbReference type="InterPro" id="IPR050124">
    <property type="entry name" value="tRNA_CCA-adding_enzyme"/>
</dbReference>
<evidence type="ECO:0000256" key="6">
    <source>
        <dbReference type="ARBA" id="ARBA00022741"/>
    </source>
</evidence>
<comment type="caution">
    <text evidence="14">The sequence shown here is derived from an EMBL/GenBank/DDBJ whole genome shotgun (WGS) entry which is preliminary data.</text>
</comment>
<dbReference type="GO" id="GO:0016791">
    <property type="term" value="F:phosphatase activity"/>
    <property type="evidence" value="ECO:0007669"/>
    <property type="project" value="UniProtKB-UniRule"/>
</dbReference>
<keyword evidence="9 12" id="KW-0067">ATP-binding</keyword>
<dbReference type="Gene3D" id="3.30.460.10">
    <property type="entry name" value="Beta Polymerase, domain 2"/>
    <property type="match status" value="1"/>
</dbReference>
<feature type="binding site" evidence="12">
    <location>
        <position position="12"/>
    </location>
    <ligand>
        <name>CTP</name>
        <dbReference type="ChEBI" id="CHEBI:37563"/>
    </ligand>
</feature>
<dbReference type="InterPro" id="IPR032828">
    <property type="entry name" value="PolyA_RNA-bd"/>
</dbReference>
<sequence>MLNTYLVGGAVRDKLLNRPVKDKDHLVVGATVDQMLALGFQQVGKDFPVFLHPKSKEEYALARTERKQGQGYTGFTCYAAPDVTIEEDLIRRDLTVNAMAMDEQGQIIDPYQGQQDLENRILRHVSDAFIEDPLRVLRVARFAARYHQYGFTIADETLNLMSQISLSGELSTLTAERVWQEMHRSLDEENPEVFFEVLLKCHALEALWPELHRLWGVPNPEKWHPEICSGVHTMMVLQQAVQLTTKSASPSIKQNSTIIRFAALCHDLGKGLTPNTKWPSHHGHEKSGLPLVESICKKLKIPNQYKQLALKVCEYHLHSHKAFELKASTLLKVLNHLDVWRKPEEFEAFVIACKADFLGRLHFENRPYPQEQFLFAVMQAASSVTAKEFVKQGLVGVEIKNAIAKARLNAIEEVQQNFHNVATDIG</sequence>
<comment type="cofactor">
    <cofactor evidence="12">
        <name>Mg(2+)</name>
        <dbReference type="ChEBI" id="CHEBI:18420"/>
    </cofactor>
    <text evidence="12">Magnesium is required for nucleotidyltransferase activity.</text>
</comment>
<dbReference type="AlphaFoldDB" id="A0A502L6R3"/>
<comment type="function">
    <text evidence="12">Catalyzes the addition and repair of the essential 3'-terminal CCA sequence in tRNAs without using a nucleic acid template. Adds these three nucleotides in the order of C, C, and A to the tRNA nucleotide-73, using CTP and ATP as substrates and producing inorganic pyrophosphate. tRNA 3'-terminal CCA addition is required both for tRNA processing and repair. Also involved in tRNA surveillance by mediating tandem CCA addition to generate a CCACCA at the 3' terminus of unstable tRNAs. While stable tRNAs receive only 3'-terminal CCA, unstable tRNAs are marked with CCACCA and rapidly degraded.</text>
</comment>
<dbReference type="GO" id="GO:0000049">
    <property type="term" value="F:tRNA binding"/>
    <property type="evidence" value="ECO:0007669"/>
    <property type="project" value="UniProtKB-UniRule"/>
</dbReference>
<reference evidence="14 15" key="1">
    <citation type="submission" date="2019-01" db="EMBL/GenBank/DDBJ databases">
        <title>Litorilituus lipolytica sp. nov., isolated from intertidal sand of the Yellow Sea in China.</title>
        <authorList>
            <person name="Liu A."/>
        </authorList>
    </citation>
    <scope>NUCLEOTIDE SEQUENCE [LARGE SCALE GENOMIC DNA]</scope>
    <source>
        <strain evidence="14 15">RZ04</strain>
    </source>
</reference>
<keyword evidence="3 12" id="KW-0819">tRNA processing</keyword>
<dbReference type="PANTHER" id="PTHR47545:SF1">
    <property type="entry name" value="MULTIFUNCTIONAL CCA PROTEIN"/>
    <property type="match status" value="1"/>
</dbReference>
<dbReference type="GO" id="GO:0000287">
    <property type="term" value="F:magnesium ion binding"/>
    <property type="evidence" value="ECO:0007669"/>
    <property type="project" value="UniProtKB-UniRule"/>
</dbReference>
<keyword evidence="8 12" id="KW-0378">Hydrolase</keyword>
<dbReference type="NCBIfam" id="NF008137">
    <property type="entry name" value="PRK10885.1"/>
    <property type="match status" value="1"/>
</dbReference>
<comment type="subunit">
    <text evidence="12">Monomer. Can also form homodimers and oligomers.</text>
</comment>
<keyword evidence="11 12" id="KW-0694">RNA-binding</keyword>
<feature type="binding site" evidence="12">
    <location>
        <position position="9"/>
    </location>
    <ligand>
        <name>CTP</name>
        <dbReference type="ChEBI" id="CHEBI:37563"/>
    </ligand>
</feature>
<keyword evidence="5 12" id="KW-0479">Metal-binding</keyword>
<organism evidence="14 15">
    <name type="scientific">Litorilituus lipolyticus</name>
    <dbReference type="NCBI Taxonomy" id="2491017"/>
    <lineage>
        <taxon>Bacteria</taxon>
        <taxon>Pseudomonadati</taxon>
        <taxon>Pseudomonadota</taxon>
        <taxon>Gammaproteobacteria</taxon>
        <taxon>Alteromonadales</taxon>
        <taxon>Colwelliaceae</taxon>
        <taxon>Litorilituus</taxon>
    </lineage>
</organism>
<dbReference type="EC" id="3.1.3.-" evidence="12"/>
<dbReference type="RefSeq" id="WP_140601559.1">
    <property type="nucleotide sequence ID" value="NZ_SAWY01000003.1"/>
</dbReference>
<dbReference type="GO" id="GO:0001680">
    <property type="term" value="P:tRNA 3'-terminal CCA addition"/>
    <property type="evidence" value="ECO:0007669"/>
    <property type="project" value="UniProtKB-UniRule"/>
</dbReference>
<evidence type="ECO:0000259" key="13">
    <source>
        <dbReference type="PROSITE" id="PS51831"/>
    </source>
</evidence>
<dbReference type="Proteomes" id="UP000315303">
    <property type="component" value="Unassembled WGS sequence"/>
</dbReference>
<feature type="binding site" evidence="12">
    <location>
        <position position="141"/>
    </location>
    <ligand>
        <name>ATP</name>
        <dbReference type="ChEBI" id="CHEBI:30616"/>
    </ligand>
</feature>
<keyword evidence="15" id="KW-1185">Reference proteome</keyword>
<comment type="similarity">
    <text evidence="12">Belongs to the tRNA nucleotidyltransferase/poly(A) polymerase family. Bacterial CCA-adding enzyme type 1 subfamily.</text>
</comment>
<dbReference type="Pfam" id="PF01966">
    <property type="entry name" value="HD"/>
    <property type="match status" value="1"/>
</dbReference>
<evidence type="ECO:0000256" key="1">
    <source>
        <dbReference type="ARBA" id="ARBA00022596"/>
    </source>
</evidence>
<dbReference type="HAMAP" id="MF_01262">
    <property type="entry name" value="CCA_bact_type2"/>
    <property type="match status" value="1"/>
</dbReference>
<accession>A0A502L6R3</accession>
<comment type="cofactor">
    <cofactor evidence="12">
        <name>Ni(2+)</name>
        <dbReference type="ChEBI" id="CHEBI:49786"/>
    </cofactor>
    <text evidence="12">Nickel for phosphatase activity.</text>
</comment>
<dbReference type="SUPFAM" id="SSF81891">
    <property type="entry name" value="Poly A polymerase C-terminal region-like"/>
    <property type="match status" value="1"/>
</dbReference>
<comment type="catalytic activity">
    <reaction evidence="12">
        <text>a tRNA precursor + 2 CTP + ATP = a tRNA with a 3' CCA end + 3 diphosphate</text>
        <dbReference type="Rhea" id="RHEA:14433"/>
        <dbReference type="Rhea" id="RHEA-COMP:10465"/>
        <dbReference type="Rhea" id="RHEA-COMP:10468"/>
        <dbReference type="ChEBI" id="CHEBI:30616"/>
        <dbReference type="ChEBI" id="CHEBI:33019"/>
        <dbReference type="ChEBI" id="CHEBI:37563"/>
        <dbReference type="ChEBI" id="CHEBI:74896"/>
        <dbReference type="ChEBI" id="CHEBI:83071"/>
        <dbReference type="EC" id="2.7.7.72"/>
    </reaction>
</comment>
<feature type="binding site" evidence="12">
    <location>
        <position position="9"/>
    </location>
    <ligand>
        <name>ATP</name>
        <dbReference type="ChEBI" id="CHEBI:30616"/>
    </ligand>
</feature>
<dbReference type="InterPro" id="IPR043519">
    <property type="entry name" value="NT_sf"/>
</dbReference>
<evidence type="ECO:0000313" key="14">
    <source>
        <dbReference type="EMBL" id="TPH18659.1"/>
    </source>
</evidence>
<dbReference type="PROSITE" id="PS51831">
    <property type="entry name" value="HD"/>
    <property type="match status" value="1"/>
</dbReference>
<dbReference type="Pfam" id="PF01743">
    <property type="entry name" value="PolyA_pol"/>
    <property type="match status" value="1"/>
</dbReference>
<evidence type="ECO:0000256" key="11">
    <source>
        <dbReference type="ARBA" id="ARBA00022884"/>
    </source>
</evidence>
<evidence type="ECO:0000256" key="7">
    <source>
        <dbReference type="ARBA" id="ARBA00022800"/>
    </source>
</evidence>
<keyword evidence="7 12" id="KW-0692">RNA repair</keyword>
<feature type="binding site" evidence="12">
    <location>
        <position position="24"/>
    </location>
    <ligand>
        <name>Mg(2+)</name>
        <dbReference type="ChEBI" id="CHEBI:18420"/>
    </ligand>
</feature>
<keyword evidence="10 12" id="KW-0460">Magnesium</keyword>
<evidence type="ECO:0000256" key="3">
    <source>
        <dbReference type="ARBA" id="ARBA00022694"/>
    </source>
</evidence>
<name>A0A502L6R3_9GAMM</name>
<dbReference type="GO" id="GO:0042245">
    <property type="term" value="P:RNA repair"/>
    <property type="evidence" value="ECO:0007669"/>
    <property type="project" value="UniProtKB-KW"/>
</dbReference>
<protein>
    <recommendedName>
        <fullName evidence="12">Multifunctional CCA protein</fullName>
    </recommendedName>
    <domain>
        <recommendedName>
            <fullName evidence="12">CCA-adding enzyme</fullName>
            <ecNumber evidence="12">2.7.7.72</ecNumber>
        </recommendedName>
        <alternativeName>
            <fullName evidence="12">CCA tRNA nucleotidyltransferase</fullName>
        </alternativeName>
        <alternativeName>
            <fullName evidence="12">tRNA CCA-pyrophosphorylase</fullName>
        </alternativeName>
        <alternativeName>
            <fullName evidence="12">tRNA adenylyl-/cytidylyl-transferase</fullName>
        </alternativeName>
        <alternativeName>
            <fullName evidence="12">tRNA nucleotidyltransferase</fullName>
        </alternativeName>
        <alternativeName>
            <fullName evidence="12">tRNA-NT</fullName>
        </alternativeName>
    </domain>
    <domain>
        <recommendedName>
            <fullName evidence="12">2'-nucleotidase</fullName>
            <ecNumber evidence="12">3.1.3.-</ecNumber>
        </recommendedName>
    </domain>
    <domain>
        <recommendedName>
            <fullName evidence="12">2',3'-cyclic phosphodiesterase</fullName>
            <ecNumber evidence="12">3.1.4.-</ecNumber>
        </recommendedName>
    </domain>
    <domain>
        <recommendedName>
            <fullName evidence="12">Phosphatase</fullName>
        </recommendedName>
    </domain>
</protein>
<dbReference type="HAMAP" id="MF_01261">
    <property type="entry name" value="CCA_bact_type1"/>
    <property type="match status" value="1"/>
</dbReference>
<feature type="binding site" evidence="12">
    <location>
        <position position="12"/>
    </location>
    <ligand>
        <name>ATP</name>
        <dbReference type="ChEBI" id="CHEBI:30616"/>
    </ligand>
</feature>
<evidence type="ECO:0000256" key="10">
    <source>
        <dbReference type="ARBA" id="ARBA00022842"/>
    </source>
</evidence>
<evidence type="ECO:0000256" key="8">
    <source>
        <dbReference type="ARBA" id="ARBA00022801"/>
    </source>
</evidence>
<keyword evidence="4 12" id="KW-0548">Nucleotidyltransferase</keyword>
<comment type="miscellaneous">
    <text evidence="12">A single active site specifically recognizes both ATP and CTP and is responsible for their addition.</text>
</comment>
<dbReference type="CDD" id="cd05398">
    <property type="entry name" value="NT_ClassII-CCAase"/>
    <property type="match status" value="1"/>
</dbReference>
<dbReference type="InterPro" id="IPR012006">
    <property type="entry name" value="CCA_bact"/>
</dbReference>
<dbReference type="InterPro" id="IPR003607">
    <property type="entry name" value="HD/PDEase_dom"/>
</dbReference>
<feature type="binding site" evidence="12">
    <location>
        <position position="92"/>
    </location>
    <ligand>
        <name>ATP</name>
        <dbReference type="ChEBI" id="CHEBI:30616"/>
    </ligand>
</feature>
<feature type="binding site" evidence="12">
    <location>
        <position position="141"/>
    </location>
    <ligand>
        <name>CTP</name>
        <dbReference type="ChEBI" id="CHEBI:37563"/>
    </ligand>
</feature>
<dbReference type="EMBL" id="SAWY01000003">
    <property type="protein sequence ID" value="TPH18659.1"/>
    <property type="molecule type" value="Genomic_DNA"/>
</dbReference>
<dbReference type="CDD" id="cd00077">
    <property type="entry name" value="HDc"/>
    <property type="match status" value="1"/>
</dbReference>
<feature type="binding site" evidence="12">
    <location>
        <position position="138"/>
    </location>
    <ligand>
        <name>ATP</name>
        <dbReference type="ChEBI" id="CHEBI:30616"/>
    </ligand>
</feature>
<keyword evidence="6 12" id="KW-0547">Nucleotide-binding</keyword>
<dbReference type="PANTHER" id="PTHR47545">
    <property type="entry name" value="MULTIFUNCTIONAL CCA PROTEIN"/>
    <property type="match status" value="1"/>
</dbReference>
<feature type="domain" description="HD" evidence="13">
    <location>
        <begin position="229"/>
        <end position="340"/>
    </location>
</feature>
<dbReference type="GO" id="GO:0005524">
    <property type="term" value="F:ATP binding"/>
    <property type="evidence" value="ECO:0007669"/>
    <property type="project" value="UniProtKB-UniRule"/>
</dbReference>
<comment type="catalytic activity">
    <reaction evidence="12">
        <text>a tRNA with a 3' CCA end + 2 CTP + ATP = a tRNA with a 3' CCACCA end + 3 diphosphate</text>
        <dbReference type="Rhea" id="RHEA:76235"/>
        <dbReference type="Rhea" id="RHEA-COMP:10468"/>
        <dbReference type="Rhea" id="RHEA-COMP:18655"/>
        <dbReference type="ChEBI" id="CHEBI:30616"/>
        <dbReference type="ChEBI" id="CHEBI:33019"/>
        <dbReference type="ChEBI" id="CHEBI:37563"/>
        <dbReference type="ChEBI" id="CHEBI:83071"/>
        <dbReference type="ChEBI" id="CHEBI:195187"/>
    </reaction>
</comment>